<protein>
    <recommendedName>
        <fullName evidence="4">DUF218 domain-containing protein</fullName>
    </recommendedName>
</protein>
<dbReference type="GO" id="GO:0005737">
    <property type="term" value="C:cytoplasm"/>
    <property type="evidence" value="ECO:0007669"/>
    <property type="project" value="TreeGrafter"/>
</dbReference>
<proteinExistence type="predicted"/>
<dbReference type="PANTHER" id="PTHR28110">
    <property type="entry name" value="TRANSMEMBRANE PROTEIN"/>
    <property type="match status" value="1"/>
</dbReference>
<reference evidence="3" key="1">
    <citation type="journal article" date="2020" name="Stud. Mycol.">
        <title>101 Dothideomycetes genomes: A test case for predicting lifestyles and emergence of pathogens.</title>
        <authorList>
            <person name="Haridas S."/>
            <person name="Albert R."/>
            <person name="Binder M."/>
            <person name="Bloem J."/>
            <person name="LaButti K."/>
            <person name="Salamov A."/>
            <person name="Andreopoulos B."/>
            <person name="Baker S."/>
            <person name="Barry K."/>
            <person name="Bills G."/>
            <person name="Bluhm B."/>
            <person name="Cannon C."/>
            <person name="Castanera R."/>
            <person name="Culley D."/>
            <person name="Daum C."/>
            <person name="Ezra D."/>
            <person name="Gonzalez J."/>
            <person name="Henrissat B."/>
            <person name="Kuo A."/>
            <person name="Liang C."/>
            <person name="Lipzen A."/>
            <person name="Lutzoni F."/>
            <person name="Magnuson J."/>
            <person name="Mondo S."/>
            <person name="Nolan M."/>
            <person name="Ohm R."/>
            <person name="Pangilinan J."/>
            <person name="Park H.-J."/>
            <person name="Ramirez L."/>
            <person name="Alfaro M."/>
            <person name="Sun H."/>
            <person name="Tritt A."/>
            <person name="Yoshinaga Y."/>
            <person name="Zwiers L.-H."/>
            <person name="Turgeon B."/>
            <person name="Goodwin S."/>
            <person name="Spatafora J."/>
            <person name="Crous P."/>
            <person name="Grigoriev I."/>
        </authorList>
    </citation>
    <scope>NUCLEOTIDE SEQUENCE [LARGE SCALE GENOMIC DNA]</scope>
    <source>
        <strain evidence="3">CBS 304.66</strain>
    </source>
</reference>
<comment type="caution">
    <text evidence="2">The sequence shown here is derived from an EMBL/GenBank/DDBJ whole genome shotgun (WGS) entry which is preliminary data.</text>
</comment>
<gene>
    <name evidence="2" type="ORF">CC78DRAFT_467397</name>
</gene>
<dbReference type="Proteomes" id="UP000800093">
    <property type="component" value="Unassembled WGS sequence"/>
</dbReference>
<evidence type="ECO:0000313" key="2">
    <source>
        <dbReference type="EMBL" id="KAF2262751.1"/>
    </source>
</evidence>
<feature type="compositionally biased region" description="Polar residues" evidence="1">
    <location>
        <begin position="1"/>
        <end position="19"/>
    </location>
</feature>
<evidence type="ECO:0000256" key="1">
    <source>
        <dbReference type="SAM" id="MobiDB-lite"/>
    </source>
</evidence>
<dbReference type="InterPro" id="IPR014729">
    <property type="entry name" value="Rossmann-like_a/b/a_fold"/>
</dbReference>
<dbReference type="OrthoDB" id="4347at2759"/>
<feature type="compositionally biased region" description="Low complexity" evidence="1">
    <location>
        <begin position="20"/>
        <end position="34"/>
    </location>
</feature>
<feature type="region of interest" description="Disordered" evidence="1">
    <location>
        <begin position="1"/>
        <end position="65"/>
    </location>
</feature>
<dbReference type="EMBL" id="ML986637">
    <property type="protein sequence ID" value="KAF2262751.1"/>
    <property type="molecule type" value="Genomic_DNA"/>
</dbReference>
<accession>A0A9P4N7R6</accession>
<dbReference type="AlphaFoldDB" id="A0A9P4N7R6"/>
<dbReference type="Gene3D" id="3.40.50.620">
    <property type="entry name" value="HUPs"/>
    <property type="match status" value="1"/>
</dbReference>
<dbReference type="InterPro" id="IPR055323">
    <property type="entry name" value="C57A10.07/YOR238W"/>
</dbReference>
<name>A0A9P4N7R6_9PLEO</name>
<feature type="compositionally biased region" description="Basic and acidic residues" evidence="1">
    <location>
        <begin position="41"/>
        <end position="53"/>
    </location>
</feature>
<dbReference type="PANTHER" id="PTHR28110:SF1">
    <property type="entry name" value="TRANSMEMBRANE PROTEIN"/>
    <property type="match status" value="1"/>
</dbReference>
<organism evidence="2 3">
    <name type="scientific">Lojkania enalia</name>
    <dbReference type="NCBI Taxonomy" id="147567"/>
    <lineage>
        <taxon>Eukaryota</taxon>
        <taxon>Fungi</taxon>
        <taxon>Dikarya</taxon>
        <taxon>Ascomycota</taxon>
        <taxon>Pezizomycotina</taxon>
        <taxon>Dothideomycetes</taxon>
        <taxon>Pleosporomycetidae</taxon>
        <taxon>Pleosporales</taxon>
        <taxon>Pleosporales incertae sedis</taxon>
        <taxon>Lojkania</taxon>
    </lineage>
</organism>
<evidence type="ECO:0000313" key="3">
    <source>
        <dbReference type="Proteomes" id="UP000800093"/>
    </source>
</evidence>
<evidence type="ECO:0008006" key="4">
    <source>
        <dbReference type="Google" id="ProtNLM"/>
    </source>
</evidence>
<sequence>MAPATPSRTLPKSNFQHSLASASAHGPVAAPAAADINESTPRWDQDAVDKARDSPSFSHPDHVIPPPSYDGVENLVVVCCHAIFHPDVLDPSFPLNSPHNESNWYLAPFQESNAETGKPGEHETFLAHMSAGVETLTIGPWADSSVLVFSGGVTKAALTPLSEARSYYHAALAEAMVNGYRDGGPVKTLFDQGRILLEEQATDSFQNLLFSILLFRQTTGFYPKQIRIITHAFKSKRFLDLHAQAIRWPVDRVRVEGIDPIMSSAEYGDTLGGEQRFGYALWLGDPLGTGEILSMKRKQRGWVDEASQQLATGLEESVQELINGRITESLPWIEAE</sequence>
<keyword evidence="3" id="KW-1185">Reference proteome</keyword>